<comment type="caution">
    <text evidence="2">The sequence shown here is derived from an EMBL/GenBank/DDBJ whole genome shotgun (WGS) entry which is preliminary data.</text>
</comment>
<sequence>MTPLASTSLQSAQSQIGVTEIPKGSNSGPEVEIYLRSVGLGKGFAWCMAFVFWNVLQASAKLKTQNPLKRTGGVLAQWNALAPTLKSTTPMAGDIFIMDFGKGIGHTGFVEKVDGLVIHTIEGNTNDDGSREGHSVCRRTRKISSIKGFIRI</sequence>
<dbReference type="RefSeq" id="WP_230002604.1">
    <property type="nucleotide sequence ID" value="NZ_CP087134.1"/>
</dbReference>
<dbReference type="Gene3D" id="3.90.1720.10">
    <property type="entry name" value="endopeptidase domain like (from Nostoc punctiforme)"/>
    <property type="match status" value="1"/>
</dbReference>
<accession>A0ABU4R5W6</accession>
<reference evidence="2 3" key="1">
    <citation type="submission" date="2023-11" db="EMBL/GenBank/DDBJ databases">
        <title>Unpublished Manusciprt.</title>
        <authorList>
            <person name="Saticioglu I.B."/>
            <person name="Ay H."/>
            <person name="Ajmi N."/>
            <person name="Altun S."/>
            <person name="Duman M."/>
        </authorList>
    </citation>
    <scope>NUCLEOTIDE SEQUENCE [LARGE SCALE GENOMIC DNA]</scope>
    <source>
        <strain evidence="2 3">Fl-318</strain>
    </source>
</reference>
<evidence type="ECO:0000313" key="2">
    <source>
        <dbReference type="EMBL" id="MDX6187985.1"/>
    </source>
</evidence>
<dbReference type="Pfam" id="PF05257">
    <property type="entry name" value="CHAP"/>
    <property type="match status" value="1"/>
</dbReference>
<organism evidence="2 3">
    <name type="scientific">Flavobacterium cupriresistens</name>
    <dbReference type="NCBI Taxonomy" id="2893885"/>
    <lineage>
        <taxon>Bacteria</taxon>
        <taxon>Pseudomonadati</taxon>
        <taxon>Bacteroidota</taxon>
        <taxon>Flavobacteriia</taxon>
        <taxon>Flavobacteriales</taxon>
        <taxon>Flavobacteriaceae</taxon>
        <taxon>Flavobacterium</taxon>
    </lineage>
</organism>
<keyword evidence="3" id="KW-1185">Reference proteome</keyword>
<dbReference type="EMBL" id="JAWXVI010000001">
    <property type="protein sequence ID" value="MDX6187985.1"/>
    <property type="molecule type" value="Genomic_DNA"/>
</dbReference>
<dbReference type="Proteomes" id="UP001273350">
    <property type="component" value="Unassembled WGS sequence"/>
</dbReference>
<protein>
    <submittedName>
        <fullName evidence="2">CHAP domain-containing protein</fullName>
    </submittedName>
</protein>
<dbReference type="InterPro" id="IPR007921">
    <property type="entry name" value="CHAP_dom"/>
</dbReference>
<evidence type="ECO:0000313" key="3">
    <source>
        <dbReference type="Proteomes" id="UP001273350"/>
    </source>
</evidence>
<name>A0ABU4R5W6_9FLAO</name>
<evidence type="ECO:0000259" key="1">
    <source>
        <dbReference type="Pfam" id="PF05257"/>
    </source>
</evidence>
<dbReference type="SUPFAM" id="SSF54001">
    <property type="entry name" value="Cysteine proteinases"/>
    <property type="match status" value="1"/>
</dbReference>
<proteinExistence type="predicted"/>
<dbReference type="InterPro" id="IPR038765">
    <property type="entry name" value="Papain-like_cys_pep_sf"/>
</dbReference>
<gene>
    <name evidence="2" type="ORF">SGQ83_01370</name>
</gene>
<feature type="domain" description="Peptidase C51" evidence="1">
    <location>
        <begin position="41"/>
        <end position="124"/>
    </location>
</feature>